<organism evidence="1 2">
    <name type="scientific">Hypsizygus marmoreus</name>
    <name type="common">White beech mushroom</name>
    <name type="synonym">Agaricus marmoreus</name>
    <dbReference type="NCBI Taxonomy" id="39966"/>
    <lineage>
        <taxon>Eukaryota</taxon>
        <taxon>Fungi</taxon>
        <taxon>Dikarya</taxon>
        <taxon>Basidiomycota</taxon>
        <taxon>Agaricomycotina</taxon>
        <taxon>Agaricomycetes</taxon>
        <taxon>Agaricomycetidae</taxon>
        <taxon>Agaricales</taxon>
        <taxon>Tricholomatineae</taxon>
        <taxon>Lyophyllaceae</taxon>
        <taxon>Hypsizygus</taxon>
    </lineage>
</organism>
<dbReference type="EMBL" id="LUEZ02000048">
    <property type="protein sequence ID" value="RDB23102.1"/>
    <property type="molecule type" value="Genomic_DNA"/>
</dbReference>
<dbReference type="OrthoDB" id="3249298at2759"/>
<name>A0A369JP21_HYPMA</name>
<sequence>MPRSKRSRSNAAKAAHLQKYLASPGYAKAQEALERHTTRLSLELNKKHLPSKANKLRKTITRNFPRLRAENLPKADANDRLLILEKGTNDPLAMRFDRVVNNETAHRLANACLALDQLGPKINHKETTRSKTSALHLGIWEVYSDQPHLTRDTVNQEPLVKETIARLLAILREEVAPKLAQLLQQHHPRQWERQLTAYARVREVLGQQLQEMPWLDFGGAFFTVAVKVGSSERWHIDWNDDPSGGIAWVLPVGVFTGGDFCSPQLEASIPVRQGQVLGVQARRLIHCGLQTTGLRHVFTLFTDYLVLKHAEDEAQVNSAVTRE</sequence>
<comment type="caution">
    <text evidence="1">The sequence shown here is derived from an EMBL/GenBank/DDBJ whole genome shotgun (WGS) entry which is preliminary data.</text>
</comment>
<proteinExistence type="predicted"/>
<reference evidence="1" key="1">
    <citation type="submission" date="2018-04" db="EMBL/GenBank/DDBJ databases">
        <title>Whole genome sequencing of Hypsizygus marmoreus.</title>
        <authorList>
            <person name="Choi I.-G."/>
            <person name="Min B."/>
            <person name="Kim J.-G."/>
            <person name="Kim S."/>
            <person name="Oh Y.-L."/>
            <person name="Kong W.-S."/>
            <person name="Park H."/>
            <person name="Jeong J."/>
            <person name="Song E.-S."/>
        </authorList>
    </citation>
    <scope>NUCLEOTIDE SEQUENCE [LARGE SCALE GENOMIC DNA]</scope>
    <source>
        <strain evidence="1">51987-8</strain>
    </source>
</reference>
<evidence type="ECO:0000313" key="2">
    <source>
        <dbReference type="Proteomes" id="UP000076154"/>
    </source>
</evidence>
<accession>A0A369JP21</accession>
<evidence type="ECO:0000313" key="1">
    <source>
        <dbReference type="EMBL" id="RDB23102.1"/>
    </source>
</evidence>
<protein>
    <submittedName>
        <fullName evidence="1">Uncharacterized protein</fullName>
    </submittedName>
</protein>
<gene>
    <name evidence="1" type="ORF">Hypma_009951</name>
</gene>
<dbReference type="InParanoid" id="A0A369JP21"/>
<dbReference type="AlphaFoldDB" id="A0A369JP21"/>
<keyword evidence="2" id="KW-1185">Reference proteome</keyword>
<dbReference type="Gene3D" id="3.60.130.30">
    <property type="match status" value="1"/>
</dbReference>
<dbReference type="Proteomes" id="UP000076154">
    <property type="component" value="Unassembled WGS sequence"/>
</dbReference>